<dbReference type="PROSITE" id="PS51183">
    <property type="entry name" value="JMJN"/>
    <property type="match status" value="1"/>
</dbReference>
<evidence type="ECO:0000259" key="10">
    <source>
        <dbReference type="PROSITE" id="PS51805"/>
    </source>
</evidence>
<feature type="compositionally biased region" description="Acidic residues" evidence="7">
    <location>
        <begin position="552"/>
        <end position="564"/>
    </location>
</feature>
<comment type="caution">
    <text evidence="11">The sequence shown here is derived from an EMBL/GenBank/DDBJ whole genome shotgun (WGS) entry which is preliminary data.</text>
</comment>
<feature type="compositionally biased region" description="Polar residues" evidence="7">
    <location>
        <begin position="1154"/>
        <end position="1164"/>
    </location>
</feature>
<dbReference type="Gene3D" id="2.60.120.650">
    <property type="entry name" value="Cupin"/>
    <property type="match status" value="2"/>
</dbReference>
<dbReference type="PANTHER" id="PTHR10694:SF7">
    <property type="entry name" value="[HISTONE H3]-TRIMETHYL-L-LYSINE(9) DEMETHYLASE"/>
    <property type="match status" value="1"/>
</dbReference>
<dbReference type="Pfam" id="PF02373">
    <property type="entry name" value="JmjC"/>
    <property type="match status" value="1"/>
</dbReference>
<dbReference type="PROSITE" id="PS51184">
    <property type="entry name" value="JMJC"/>
    <property type="match status" value="1"/>
</dbReference>
<name>A0AAD5V5E9_9APHY</name>
<comment type="catalytic activity">
    <reaction evidence="6">
        <text>N(6),N(6),N(6)-trimethyl-L-lysyl(9)-[histone H3] + 2 2-oxoglutarate + 2 O2 = N(6)-methyl-L-lysyl(9)-[histone H3] + 2 formaldehyde + 2 succinate + 2 CO2</text>
        <dbReference type="Rhea" id="RHEA:60200"/>
        <dbReference type="Rhea" id="RHEA-COMP:15538"/>
        <dbReference type="Rhea" id="RHEA-COMP:15542"/>
        <dbReference type="ChEBI" id="CHEBI:15379"/>
        <dbReference type="ChEBI" id="CHEBI:16526"/>
        <dbReference type="ChEBI" id="CHEBI:16810"/>
        <dbReference type="ChEBI" id="CHEBI:16842"/>
        <dbReference type="ChEBI" id="CHEBI:30031"/>
        <dbReference type="ChEBI" id="CHEBI:61929"/>
        <dbReference type="ChEBI" id="CHEBI:61961"/>
        <dbReference type="EC" id="1.14.11.66"/>
    </reaction>
</comment>
<organism evidence="11 12">
    <name type="scientific">Meripilus lineatus</name>
    <dbReference type="NCBI Taxonomy" id="2056292"/>
    <lineage>
        <taxon>Eukaryota</taxon>
        <taxon>Fungi</taxon>
        <taxon>Dikarya</taxon>
        <taxon>Basidiomycota</taxon>
        <taxon>Agaricomycotina</taxon>
        <taxon>Agaricomycetes</taxon>
        <taxon>Polyporales</taxon>
        <taxon>Meripilaceae</taxon>
        <taxon>Meripilus</taxon>
    </lineage>
</organism>
<feature type="domain" description="JmjC" evidence="9">
    <location>
        <begin position="355"/>
        <end position="521"/>
    </location>
</feature>
<evidence type="ECO:0000259" key="8">
    <source>
        <dbReference type="PROSITE" id="PS51183"/>
    </source>
</evidence>
<dbReference type="GO" id="GO:0140684">
    <property type="term" value="F:histone H3K9me2/H3K9me3 demethylase activity"/>
    <property type="evidence" value="ECO:0007669"/>
    <property type="project" value="UniProtKB-EC"/>
</dbReference>
<evidence type="ECO:0000259" key="9">
    <source>
        <dbReference type="PROSITE" id="PS51184"/>
    </source>
</evidence>
<dbReference type="PROSITE" id="PS51805">
    <property type="entry name" value="EPHD"/>
    <property type="match status" value="1"/>
</dbReference>
<protein>
    <recommendedName>
        <fullName evidence="2">[histone H3]-trimethyl-L-lysine(9) demethylase</fullName>
        <ecNumber evidence="2">1.14.11.66</ecNumber>
    </recommendedName>
</protein>
<dbReference type="GO" id="GO:0000785">
    <property type="term" value="C:chromatin"/>
    <property type="evidence" value="ECO:0007669"/>
    <property type="project" value="TreeGrafter"/>
</dbReference>
<keyword evidence="4" id="KW-0863">Zinc-finger</keyword>
<dbReference type="SMART" id="SM00558">
    <property type="entry name" value="JmjC"/>
    <property type="match status" value="1"/>
</dbReference>
<evidence type="ECO:0000256" key="5">
    <source>
        <dbReference type="ARBA" id="ARBA00022833"/>
    </source>
</evidence>
<feature type="region of interest" description="Disordered" evidence="7">
    <location>
        <begin position="1"/>
        <end position="44"/>
    </location>
</feature>
<dbReference type="GO" id="GO:0010468">
    <property type="term" value="P:regulation of gene expression"/>
    <property type="evidence" value="ECO:0007669"/>
    <property type="project" value="TreeGrafter"/>
</dbReference>
<evidence type="ECO:0000256" key="7">
    <source>
        <dbReference type="SAM" id="MobiDB-lite"/>
    </source>
</evidence>
<keyword evidence="12" id="KW-1185">Reference proteome</keyword>
<feature type="compositionally biased region" description="Basic and acidic residues" evidence="7">
    <location>
        <begin position="541"/>
        <end position="551"/>
    </location>
</feature>
<feature type="compositionally biased region" description="Polar residues" evidence="7">
    <location>
        <begin position="1086"/>
        <end position="1108"/>
    </location>
</feature>
<keyword evidence="5" id="KW-0862">Zinc</keyword>
<comment type="similarity">
    <text evidence="1">Belongs to the JHDM3 histone demethylase family.</text>
</comment>
<feature type="compositionally biased region" description="Basic residues" evidence="7">
    <location>
        <begin position="571"/>
        <end position="580"/>
    </location>
</feature>
<feature type="region of interest" description="Disordered" evidence="7">
    <location>
        <begin position="1024"/>
        <end position="1051"/>
    </location>
</feature>
<feature type="compositionally biased region" description="Low complexity" evidence="7">
    <location>
        <begin position="1141"/>
        <end position="1153"/>
    </location>
</feature>
<dbReference type="Gene3D" id="3.30.40.10">
    <property type="entry name" value="Zinc/RING finger domain, C3HC4 (zinc finger)"/>
    <property type="match status" value="1"/>
</dbReference>
<proteinExistence type="inferred from homology"/>
<feature type="compositionally biased region" description="Low complexity" evidence="7">
    <location>
        <begin position="1"/>
        <end position="19"/>
    </location>
</feature>
<dbReference type="CDD" id="cd15571">
    <property type="entry name" value="ePHD"/>
    <property type="match status" value="1"/>
</dbReference>
<feature type="region of interest" description="Disordered" evidence="7">
    <location>
        <begin position="1082"/>
        <end position="1164"/>
    </location>
</feature>
<dbReference type="EC" id="1.14.11.66" evidence="2"/>
<dbReference type="GO" id="GO:0005634">
    <property type="term" value="C:nucleus"/>
    <property type="evidence" value="ECO:0007669"/>
    <property type="project" value="TreeGrafter"/>
</dbReference>
<feature type="domain" description="JmjN" evidence="8">
    <location>
        <begin position="59"/>
        <end position="100"/>
    </location>
</feature>
<dbReference type="InterPro" id="IPR003349">
    <property type="entry name" value="JmjN"/>
</dbReference>
<feature type="compositionally biased region" description="Basic and acidic residues" evidence="7">
    <location>
        <begin position="581"/>
        <end position="591"/>
    </location>
</feature>
<evidence type="ECO:0000256" key="4">
    <source>
        <dbReference type="ARBA" id="ARBA00022771"/>
    </source>
</evidence>
<evidence type="ECO:0000313" key="11">
    <source>
        <dbReference type="EMBL" id="KAJ3482540.1"/>
    </source>
</evidence>
<feature type="region of interest" description="Disordered" evidence="7">
    <location>
        <begin position="541"/>
        <end position="622"/>
    </location>
</feature>
<reference evidence="11" key="1">
    <citation type="submission" date="2022-07" db="EMBL/GenBank/DDBJ databases">
        <title>Genome Sequence of Physisporinus lineatus.</title>
        <authorList>
            <person name="Buettner E."/>
        </authorList>
    </citation>
    <scope>NUCLEOTIDE SEQUENCE</scope>
    <source>
        <strain evidence="11">VT162</strain>
    </source>
</reference>
<dbReference type="Pfam" id="PF02375">
    <property type="entry name" value="JmjN"/>
    <property type="match status" value="1"/>
</dbReference>
<dbReference type="SMART" id="SM00545">
    <property type="entry name" value="JmjN"/>
    <property type="match status" value="1"/>
</dbReference>
<dbReference type="InterPro" id="IPR034732">
    <property type="entry name" value="EPHD"/>
</dbReference>
<feature type="compositionally biased region" description="Low complexity" evidence="7">
    <location>
        <begin position="599"/>
        <end position="622"/>
    </location>
</feature>
<dbReference type="PANTHER" id="PTHR10694">
    <property type="entry name" value="LYSINE-SPECIFIC DEMETHYLASE"/>
    <property type="match status" value="1"/>
</dbReference>
<dbReference type="InterPro" id="IPR003347">
    <property type="entry name" value="JmjC_dom"/>
</dbReference>
<gene>
    <name evidence="11" type="ORF">NLI96_g6910</name>
</gene>
<feature type="compositionally biased region" description="Pro residues" evidence="7">
    <location>
        <begin position="987"/>
        <end position="998"/>
    </location>
</feature>
<dbReference type="Proteomes" id="UP001212997">
    <property type="component" value="Unassembled WGS sequence"/>
</dbReference>
<dbReference type="EMBL" id="JANAWD010000268">
    <property type="protein sequence ID" value="KAJ3482540.1"/>
    <property type="molecule type" value="Genomic_DNA"/>
</dbReference>
<accession>A0AAD5V5E9</accession>
<evidence type="ECO:0000256" key="6">
    <source>
        <dbReference type="ARBA" id="ARBA00049349"/>
    </source>
</evidence>
<dbReference type="AlphaFoldDB" id="A0AAD5V5E9"/>
<evidence type="ECO:0000256" key="2">
    <source>
        <dbReference type="ARBA" id="ARBA00012900"/>
    </source>
</evidence>
<dbReference type="GO" id="GO:0008270">
    <property type="term" value="F:zinc ion binding"/>
    <property type="evidence" value="ECO:0007669"/>
    <property type="project" value="UniProtKB-KW"/>
</dbReference>
<feature type="compositionally biased region" description="Polar residues" evidence="7">
    <location>
        <begin position="1041"/>
        <end position="1051"/>
    </location>
</feature>
<dbReference type="Pfam" id="PF13771">
    <property type="entry name" value="zf-HC5HC2H"/>
    <property type="match status" value="1"/>
</dbReference>
<feature type="region of interest" description="Disordered" evidence="7">
    <location>
        <begin position="160"/>
        <end position="288"/>
    </location>
</feature>
<dbReference type="InterPro" id="IPR013083">
    <property type="entry name" value="Znf_RING/FYVE/PHD"/>
</dbReference>
<feature type="compositionally biased region" description="Polar residues" evidence="7">
    <location>
        <begin position="231"/>
        <end position="262"/>
    </location>
</feature>
<keyword evidence="3" id="KW-0479">Metal-binding</keyword>
<sequence length="1164" mass="127735">MASPDTSTPSLTPSRSVSPDHPAQPDHFYGIDNPQLPTPHSDGRAWLNPADDPLAQRGIPVFKPTMDEFRDFEGYMNRVECWGMRSGIVKIIPPKEWTDALPSVVPQLVNAKVRNPIEQHMFGRGGLFRQENIEKRRIMSVREWAELCSKEDLRAPGVDDMGLHARATNGSARTRTRRGRTKTREPATAEPEMTPEIRVKEEHMEDEGVNIGQIDENERFKTPALTPPRDFTSSTPVPGDTQSAADPNGQTTDLPSSRQASVAVTEDFGDQEDVKPKRKRNVPKEVREAHMAERLSKDKQFLEGFDPHSDWLPPNTTGFDYTPEFCKELERRYWRNCGLGKSAWYGADLQGSLFTDETTSWNVAHLQSALTRLLPASAKGLPGVNTPYLYFGMWRATFAWHVEDMDLFSINYIHFGAPKFWYAVPQARATALEQAMKGYFPSDIAQCSQFLRHKSFLASPTLLSQSSCRPNCLVQHEREFVITYPRGYHAGFNLGFNCAESVNFALESWIDLGRKAKACECVTFSVRIDVDQLLADREAERAEERAKKGVEEREEDEDEDEEIVVPEPKPKPKPLPRKRKSEPNDAVEPKPKKPKVKAPKAIAKPPVAGPSSSPSSSSKLPIPKLTLKLAPPKPKEPEGFPCCLCVSPNTEGLLKVHDPPIWRKEGDSGLPGKTNTWMAHEECANIVPETWVDELESGALAQDGTPIKEKLVFGVGGIVKDRWNLKCTACVKTKHKAHGAPIQCTKGKCPKAFHVSCARDGGASGIVFRVIGEVEKDVVLFKTPSPDPIAEEAMPMAVDPPGTAGDEAPADVTPPETLETGVDVIKVIKKTEIELLCSQHNPAIAEAKKNQKQEKIKNDLLALPPMSRIKLRNSAGVFEVSLVRVLPEIKSVEVLWDRGVKREFKWGCVVFGATEGVVGQKPSEVAVEPERKEPHVLKSQVSHNGVSLAPSVAPVPQLTAATFPSHPTATTDHHRQIQPYPVASNPYQPPRQQPPKYPSHPSSYPYNPAGWGYPYQNTAYPQPQALYPHSYPPQAGPSYPGPSSQAHYGGYTTQSFSGPCAYQPPGPVPSGLHWKAPYAGPRHPISGTSTPTYTPASLTPPVAQSYSGVPSPLPPTDPARSTSKTEPPTIVPPALGTTEAPSKPSSPSSMSPPTGQASNAGASS</sequence>
<evidence type="ECO:0000313" key="12">
    <source>
        <dbReference type="Proteomes" id="UP001212997"/>
    </source>
</evidence>
<evidence type="ECO:0000256" key="3">
    <source>
        <dbReference type="ARBA" id="ARBA00022723"/>
    </source>
</evidence>
<evidence type="ECO:0000256" key="1">
    <source>
        <dbReference type="ARBA" id="ARBA00009711"/>
    </source>
</evidence>
<dbReference type="SUPFAM" id="SSF51197">
    <property type="entry name" value="Clavaminate synthase-like"/>
    <property type="match status" value="1"/>
</dbReference>
<feature type="region of interest" description="Disordered" evidence="7">
    <location>
        <begin position="979"/>
        <end position="1003"/>
    </location>
</feature>
<feature type="domain" description="PHD-type" evidence="10">
    <location>
        <begin position="648"/>
        <end position="789"/>
    </location>
</feature>
<dbReference type="GO" id="GO:0051864">
    <property type="term" value="F:histone H3K36 demethylase activity"/>
    <property type="evidence" value="ECO:0007669"/>
    <property type="project" value="TreeGrafter"/>
</dbReference>